<evidence type="ECO:0000256" key="6">
    <source>
        <dbReference type="SAM" id="Phobius"/>
    </source>
</evidence>
<reference evidence="7 8" key="1">
    <citation type="submission" date="2024-03" db="EMBL/GenBank/DDBJ databases">
        <title>Two novel species of the genus Flavobacterium exhibiting potentially degradation of complex polysaccharides.</title>
        <authorList>
            <person name="Lian X."/>
        </authorList>
    </citation>
    <scope>NUCLEOTIDE SEQUENCE [LARGE SCALE GENOMIC DNA]</scope>
    <source>
        <strain evidence="8">j3</strain>
    </source>
</reference>
<dbReference type="CDD" id="cd06437">
    <property type="entry name" value="CESA_CaSu_A2"/>
    <property type="match status" value="1"/>
</dbReference>
<name>A0ABU9NA51_9FLAO</name>
<feature type="transmembrane region" description="Helical" evidence="6">
    <location>
        <begin position="445"/>
        <end position="464"/>
    </location>
</feature>
<dbReference type="SUPFAM" id="SSF53448">
    <property type="entry name" value="Nucleotide-diphospho-sugar transferases"/>
    <property type="match status" value="1"/>
</dbReference>
<dbReference type="Pfam" id="PF13641">
    <property type="entry name" value="Glyco_tranf_2_3"/>
    <property type="match status" value="1"/>
</dbReference>
<proteinExistence type="predicted"/>
<comment type="caution">
    <text evidence="7">The sequence shown here is derived from an EMBL/GenBank/DDBJ whole genome shotgun (WGS) entry which is preliminary data.</text>
</comment>
<feature type="transmembrane region" description="Helical" evidence="6">
    <location>
        <begin position="313"/>
        <end position="338"/>
    </location>
</feature>
<evidence type="ECO:0000313" key="8">
    <source>
        <dbReference type="Proteomes" id="UP001460072"/>
    </source>
</evidence>
<dbReference type="RefSeq" id="WP_342696931.1">
    <property type="nucleotide sequence ID" value="NZ_JBCGDO010000025.1"/>
</dbReference>
<dbReference type="PANTHER" id="PTHR32044">
    <property type="entry name" value="GLUCOMANNAN 4-BETA-MANNOSYLTRANSFERASE 9"/>
    <property type="match status" value="1"/>
</dbReference>
<feature type="transmembrane region" description="Helical" evidence="6">
    <location>
        <begin position="470"/>
        <end position="487"/>
    </location>
</feature>
<sequence length="493" mass="57109">MISTLSYIILIIYSIAILLIFLYGLAQLNLLFNYLKSKKTRKKHEQFDFTNPNEIPHITIQLPIFNEKYVVERLLIQVSKLQYPSDKLEIQVLDDSTDDSVLQTSKLINQIAQTGIDIKHITRTNRVGFKAGALKEGLMLAKGEFIAIFDADFLPEKDWLLKTVPYFKNDKIGVVQTRWGHLNKKYSILTKIQAFALDAHFTLEQVGRNSKLHFINFNGTAGIWRKKCILDAGNWESDTLTEDLDLSYRAQLKKWEFIFLEDVLTPAELPAILSAARSQQFRWNKGGAENFVKMKHRVMGSTSIPLKTKLHGLLHLLNSSMFLCIFTMAVLSIPVLFIKNQYSHISLYFDIMVFFIVTSIIFFICYWNTYKVIEGKGFVNFSKYTGLFFTFYSIAMGFSFQNSIAVLEGLFGKKSEFIRTPKLNIEALKEKWKENSYISKKISKYTIFEGLLMLYFLFGLIAGYHFNDFALYPFHLMLFFGFSYVFFNSFKST</sequence>
<keyword evidence="5 6" id="KW-0472">Membrane</keyword>
<evidence type="ECO:0000256" key="5">
    <source>
        <dbReference type="ARBA" id="ARBA00023136"/>
    </source>
</evidence>
<dbReference type="InterPro" id="IPR029044">
    <property type="entry name" value="Nucleotide-diphossugar_trans"/>
</dbReference>
<evidence type="ECO:0000256" key="2">
    <source>
        <dbReference type="ARBA" id="ARBA00022679"/>
    </source>
</evidence>
<gene>
    <name evidence="7" type="ORF">WFZ85_14110</name>
</gene>
<evidence type="ECO:0000313" key="7">
    <source>
        <dbReference type="EMBL" id="MEM0543754.1"/>
    </source>
</evidence>
<evidence type="ECO:0000256" key="4">
    <source>
        <dbReference type="ARBA" id="ARBA00022989"/>
    </source>
</evidence>
<evidence type="ECO:0000256" key="1">
    <source>
        <dbReference type="ARBA" id="ARBA00004308"/>
    </source>
</evidence>
<dbReference type="PANTHER" id="PTHR32044:SF80">
    <property type="entry name" value="XYLOGLUCAN GLYCOSYLTRANSFERASE 2-RELATED"/>
    <property type="match status" value="1"/>
</dbReference>
<protein>
    <submittedName>
        <fullName evidence="7">Cellulose synthase family protein</fullName>
    </submittedName>
</protein>
<feature type="transmembrane region" description="Helical" evidence="6">
    <location>
        <begin position="345"/>
        <end position="369"/>
    </location>
</feature>
<comment type="subcellular location">
    <subcellularLocation>
        <location evidence="1">Endomembrane system</location>
    </subcellularLocation>
</comment>
<keyword evidence="8" id="KW-1185">Reference proteome</keyword>
<feature type="transmembrane region" description="Helical" evidence="6">
    <location>
        <begin position="389"/>
        <end position="411"/>
    </location>
</feature>
<keyword evidence="2" id="KW-0808">Transferase</keyword>
<keyword evidence="4 6" id="KW-1133">Transmembrane helix</keyword>
<organism evidence="7 8">
    <name type="scientific">Flavobacterium aureirubrum</name>
    <dbReference type="NCBI Taxonomy" id="3133147"/>
    <lineage>
        <taxon>Bacteria</taxon>
        <taxon>Pseudomonadati</taxon>
        <taxon>Bacteroidota</taxon>
        <taxon>Flavobacteriia</taxon>
        <taxon>Flavobacteriales</taxon>
        <taxon>Flavobacteriaceae</taxon>
        <taxon>Flavobacterium</taxon>
    </lineage>
</organism>
<dbReference type="Proteomes" id="UP001460072">
    <property type="component" value="Unassembled WGS sequence"/>
</dbReference>
<evidence type="ECO:0000256" key="3">
    <source>
        <dbReference type="ARBA" id="ARBA00022692"/>
    </source>
</evidence>
<feature type="transmembrane region" description="Helical" evidence="6">
    <location>
        <begin position="7"/>
        <end position="26"/>
    </location>
</feature>
<dbReference type="EMBL" id="JBCGDO010000025">
    <property type="protein sequence ID" value="MEM0543754.1"/>
    <property type="molecule type" value="Genomic_DNA"/>
</dbReference>
<keyword evidence="3 6" id="KW-0812">Transmembrane</keyword>
<accession>A0ABU9NA51</accession>
<dbReference type="Gene3D" id="3.90.550.10">
    <property type="entry name" value="Spore Coat Polysaccharide Biosynthesis Protein SpsA, Chain A"/>
    <property type="match status" value="1"/>
</dbReference>